<evidence type="ECO:0000259" key="3">
    <source>
        <dbReference type="Pfam" id="PF13407"/>
    </source>
</evidence>
<keyword evidence="2" id="KW-0732">Signal</keyword>
<keyword evidence="5" id="KW-1185">Reference proteome</keyword>
<dbReference type="Pfam" id="PF13407">
    <property type="entry name" value="Peripla_BP_4"/>
    <property type="match status" value="1"/>
</dbReference>
<dbReference type="Gene3D" id="3.40.50.2300">
    <property type="match status" value="2"/>
</dbReference>
<reference evidence="4 5" key="1">
    <citation type="submission" date="2021-03" db="EMBL/GenBank/DDBJ databases">
        <title>The first data on the complete genome of the tetrodotoxin-producing bacterium.</title>
        <authorList>
            <person name="Melnikova D.I."/>
            <person name="Nijland R."/>
            <person name="Magarlamov T.Y."/>
        </authorList>
    </citation>
    <scope>NUCLEOTIDE SEQUENCE [LARGE SCALE GENOMIC DNA]</scope>
    <source>
        <strain evidence="4 5">1839</strain>
    </source>
</reference>
<sequence>MEEKSLRQLFLLMILAAAGCLTSCENNETAKEQQPIPPVKIQTPAASKDPIEIGFSMDTLEEERWYKDRDLFKQAAENLGANVRVMAANGNDALQVLQAETLIDQGVDLLVVVPHNAEATAAIVHKAHLAGIKVISYDRLIRNADIDFYVSFDNEQVGELQAKAISSMVPKGKYVYIGGAETDNNAHLFKKGVFNVLQSSIDRGDITIIYDAWTKNWDPENAYKHMKQALEANAGEIDAVIAANDATAGGAIQALEEAGLAGKVPVAGQDADLAAAQRIVDGTQTMTVYKPIRKLAEEVAKLAVKLAEGEDIEGQETVNNGKSHVPYLLLPPIAVDANNLDETIIFDGFHTQEDVYSR</sequence>
<dbReference type="PROSITE" id="PS51257">
    <property type="entry name" value="PROKAR_LIPOPROTEIN"/>
    <property type="match status" value="1"/>
</dbReference>
<dbReference type="InterPro" id="IPR028082">
    <property type="entry name" value="Peripla_BP_I"/>
</dbReference>
<protein>
    <submittedName>
        <fullName evidence="4">D-xylose ABC transporter substrate-binding protein</fullName>
    </submittedName>
</protein>
<dbReference type="PANTHER" id="PTHR30036">
    <property type="entry name" value="D-XYLOSE-BINDING PERIPLASMIC PROTEIN"/>
    <property type="match status" value="1"/>
</dbReference>
<dbReference type="EMBL" id="CP071709">
    <property type="protein sequence ID" value="QVY62154.1"/>
    <property type="molecule type" value="Genomic_DNA"/>
</dbReference>
<organism evidence="4 5">
    <name type="scientific">Cytobacillus gottheilii</name>
    <dbReference type="NCBI Taxonomy" id="859144"/>
    <lineage>
        <taxon>Bacteria</taxon>
        <taxon>Bacillati</taxon>
        <taxon>Bacillota</taxon>
        <taxon>Bacilli</taxon>
        <taxon>Bacillales</taxon>
        <taxon>Bacillaceae</taxon>
        <taxon>Cytobacillus</taxon>
    </lineage>
</organism>
<comment type="subcellular location">
    <subcellularLocation>
        <location evidence="1">Cell envelope</location>
    </subcellularLocation>
</comment>
<evidence type="ECO:0000313" key="5">
    <source>
        <dbReference type="Proteomes" id="UP000679247"/>
    </source>
</evidence>
<gene>
    <name evidence="4" type="primary">xylF</name>
    <name evidence="4" type="ORF">J1899_03330</name>
</gene>
<dbReference type="Proteomes" id="UP000679247">
    <property type="component" value="Chromosome"/>
</dbReference>
<name>A0ABX8FDE5_9BACI</name>
<dbReference type="SUPFAM" id="SSF53822">
    <property type="entry name" value="Periplasmic binding protein-like I"/>
    <property type="match status" value="1"/>
</dbReference>
<accession>A0ABX8FDE5</accession>
<feature type="domain" description="Periplasmic binding protein" evidence="3">
    <location>
        <begin position="53"/>
        <end position="310"/>
    </location>
</feature>
<evidence type="ECO:0000313" key="4">
    <source>
        <dbReference type="EMBL" id="QVY62154.1"/>
    </source>
</evidence>
<dbReference type="InterPro" id="IPR013456">
    <property type="entry name" value="XylF"/>
</dbReference>
<evidence type="ECO:0000256" key="2">
    <source>
        <dbReference type="ARBA" id="ARBA00022729"/>
    </source>
</evidence>
<proteinExistence type="predicted"/>
<dbReference type="InterPro" id="IPR050555">
    <property type="entry name" value="Bact_Solute-Bind_Prot2"/>
</dbReference>
<dbReference type="InterPro" id="IPR025997">
    <property type="entry name" value="SBP_2_dom"/>
</dbReference>
<dbReference type="CDD" id="cd19991">
    <property type="entry name" value="PBP1_ABC_xylose_binding"/>
    <property type="match status" value="1"/>
</dbReference>
<dbReference type="NCBIfam" id="TIGR02634">
    <property type="entry name" value="xylF"/>
    <property type="match status" value="1"/>
</dbReference>
<dbReference type="PANTHER" id="PTHR30036:SF1">
    <property type="entry name" value="D-XYLOSE-BINDING PERIPLASMIC PROTEIN"/>
    <property type="match status" value="1"/>
</dbReference>
<evidence type="ECO:0000256" key="1">
    <source>
        <dbReference type="ARBA" id="ARBA00004196"/>
    </source>
</evidence>